<keyword evidence="1" id="KW-0732">Signal</keyword>
<dbReference type="EMBL" id="FXTK01000001">
    <property type="protein sequence ID" value="SMO37150.1"/>
    <property type="molecule type" value="Genomic_DNA"/>
</dbReference>
<reference evidence="2 3" key="1">
    <citation type="submission" date="2017-05" db="EMBL/GenBank/DDBJ databases">
        <authorList>
            <person name="Varghese N."/>
            <person name="Submissions S."/>
        </authorList>
    </citation>
    <scope>NUCLEOTIDE SEQUENCE [LARGE SCALE GENOMIC DNA]</scope>
    <source>
        <strain evidence="2 3">DSM 100094</strain>
    </source>
</reference>
<feature type="signal peptide" evidence="1">
    <location>
        <begin position="1"/>
        <end position="17"/>
    </location>
</feature>
<proteinExistence type="predicted"/>
<evidence type="ECO:0008006" key="4">
    <source>
        <dbReference type="Google" id="ProtNLM"/>
    </source>
</evidence>
<dbReference type="Proteomes" id="UP000319014">
    <property type="component" value="Unassembled WGS sequence"/>
</dbReference>
<dbReference type="AlphaFoldDB" id="A0A521AR77"/>
<keyword evidence="3" id="KW-1185">Reference proteome</keyword>
<dbReference type="OrthoDB" id="7778255at2"/>
<evidence type="ECO:0000313" key="3">
    <source>
        <dbReference type="Proteomes" id="UP000319014"/>
    </source>
</evidence>
<organism evidence="2 3">
    <name type="scientific">Paracoccus laeviglucosivorans</name>
    <dbReference type="NCBI Taxonomy" id="1197861"/>
    <lineage>
        <taxon>Bacteria</taxon>
        <taxon>Pseudomonadati</taxon>
        <taxon>Pseudomonadota</taxon>
        <taxon>Alphaproteobacteria</taxon>
        <taxon>Rhodobacterales</taxon>
        <taxon>Paracoccaceae</taxon>
        <taxon>Paracoccus</taxon>
    </lineage>
</organism>
<sequence>MRGLWFGLSLLASPVFADAPCALNGTEPVAVHEAAKADFLAGRFEAFFQAATPLVQDRDAKFDEVMGPLARLIPDGFAECSTVMQRRDTGGLVQEVSLFKLKPPGSGHLSLLLTSAPVEGEQKIAFFRYNDQISQVLEAVR</sequence>
<evidence type="ECO:0000256" key="1">
    <source>
        <dbReference type="SAM" id="SignalP"/>
    </source>
</evidence>
<evidence type="ECO:0000313" key="2">
    <source>
        <dbReference type="EMBL" id="SMO37150.1"/>
    </source>
</evidence>
<accession>A0A521AR77</accession>
<name>A0A521AR77_9RHOB</name>
<feature type="chain" id="PRO_5022164600" description="DUF3887 domain-containing protein" evidence="1">
    <location>
        <begin position="18"/>
        <end position="141"/>
    </location>
</feature>
<dbReference type="RefSeq" id="WP_142661380.1">
    <property type="nucleotide sequence ID" value="NZ_FXTK01000001.1"/>
</dbReference>
<protein>
    <recommendedName>
        <fullName evidence="4">DUF3887 domain-containing protein</fullName>
    </recommendedName>
</protein>
<gene>
    <name evidence="2" type="ORF">SAMN06265221_101274</name>
</gene>